<evidence type="ECO:0000313" key="2">
    <source>
        <dbReference type="Proteomes" id="UP000606786"/>
    </source>
</evidence>
<evidence type="ECO:0000313" key="1">
    <source>
        <dbReference type="EMBL" id="CAD6994283.1"/>
    </source>
</evidence>
<organism evidence="1 2">
    <name type="scientific">Ceratitis capitata</name>
    <name type="common">Mediterranean fruit fly</name>
    <name type="synonym">Tephritis capitata</name>
    <dbReference type="NCBI Taxonomy" id="7213"/>
    <lineage>
        <taxon>Eukaryota</taxon>
        <taxon>Metazoa</taxon>
        <taxon>Ecdysozoa</taxon>
        <taxon>Arthropoda</taxon>
        <taxon>Hexapoda</taxon>
        <taxon>Insecta</taxon>
        <taxon>Pterygota</taxon>
        <taxon>Neoptera</taxon>
        <taxon>Endopterygota</taxon>
        <taxon>Diptera</taxon>
        <taxon>Brachycera</taxon>
        <taxon>Muscomorpha</taxon>
        <taxon>Tephritoidea</taxon>
        <taxon>Tephritidae</taxon>
        <taxon>Ceratitis</taxon>
        <taxon>Ceratitis</taxon>
    </lineage>
</organism>
<proteinExistence type="predicted"/>
<sequence length="63" mass="7229">MNKTDIIAVIYHPYYPTINHSNMSTLKHSFRIKNLIVAEYNAESASTVDIGKETFLSETQRIL</sequence>
<dbReference type="AlphaFoldDB" id="A0A811UAD5"/>
<keyword evidence="2" id="KW-1185">Reference proteome</keyword>
<reference evidence="1" key="1">
    <citation type="submission" date="2020-11" db="EMBL/GenBank/DDBJ databases">
        <authorList>
            <person name="Whitehead M."/>
        </authorList>
    </citation>
    <scope>NUCLEOTIDE SEQUENCE</scope>
    <source>
        <strain evidence="1">EGII</strain>
    </source>
</reference>
<dbReference type="EMBL" id="CAJHJT010000001">
    <property type="protein sequence ID" value="CAD6994283.1"/>
    <property type="molecule type" value="Genomic_DNA"/>
</dbReference>
<comment type="caution">
    <text evidence="1">The sequence shown here is derived from an EMBL/GenBank/DDBJ whole genome shotgun (WGS) entry which is preliminary data.</text>
</comment>
<name>A0A811UAD5_CERCA</name>
<dbReference type="Proteomes" id="UP000606786">
    <property type="component" value="Unassembled WGS sequence"/>
</dbReference>
<accession>A0A811UAD5</accession>
<protein>
    <submittedName>
        <fullName evidence="1">(Mediterranean fruit fly) hypothetical protein</fullName>
    </submittedName>
</protein>
<gene>
    <name evidence="1" type="ORF">CCAP1982_LOCUS3044</name>
</gene>